<proteinExistence type="predicted"/>
<dbReference type="SUPFAM" id="SSF53474">
    <property type="entry name" value="alpha/beta-Hydrolases"/>
    <property type="match status" value="1"/>
</dbReference>
<dbReference type="RefSeq" id="WP_087101607.1">
    <property type="nucleotide sequence ID" value="NZ_FWFG01000006.1"/>
</dbReference>
<organism evidence="2 3">
    <name type="scientific">Brachybacterium nesterenkovii</name>
    <dbReference type="NCBI Taxonomy" id="47847"/>
    <lineage>
        <taxon>Bacteria</taxon>
        <taxon>Bacillati</taxon>
        <taxon>Actinomycetota</taxon>
        <taxon>Actinomycetes</taxon>
        <taxon>Micrococcales</taxon>
        <taxon>Dermabacteraceae</taxon>
        <taxon>Brachybacterium</taxon>
    </lineage>
</organism>
<name>A0A1X6WSX1_9MICO</name>
<dbReference type="AlphaFoldDB" id="A0A1X6WSX1"/>
<protein>
    <submittedName>
        <fullName evidence="2">Uncharacterized protein</fullName>
    </submittedName>
</protein>
<dbReference type="EMBL" id="FWFG01000006">
    <property type="protein sequence ID" value="SLM87828.1"/>
    <property type="molecule type" value="Genomic_DNA"/>
</dbReference>
<feature type="region of interest" description="Disordered" evidence="1">
    <location>
        <begin position="72"/>
        <end position="120"/>
    </location>
</feature>
<gene>
    <name evidence="2" type="ORF">FM110_00420</name>
</gene>
<evidence type="ECO:0000256" key="1">
    <source>
        <dbReference type="SAM" id="MobiDB-lite"/>
    </source>
</evidence>
<keyword evidence="3" id="KW-1185">Reference proteome</keyword>
<dbReference type="InterPro" id="IPR029058">
    <property type="entry name" value="AB_hydrolase_fold"/>
</dbReference>
<evidence type="ECO:0000313" key="3">
    <source>
        <dbReference type="Proteomes" id="UP000195981"/>
    </source>
</evidence>
<accession>A0A1X6WSX1</accession>
<evidence type="ECO:0000313" key="2">
    <source>
        <dbReference type="EMBL" id="SLM87828.1"/>
    </source>
</evidence>
<dbReference type="Proteomes" id="UP000195981">
    <property type="component" value="Unassembled WGS sequence"/>
</dbReference>
<dbReference type="OrthoDB" id="5095936at2"/>
<dbReference type="Gene3D" id="3.40.50.1820">
    <property type="entry name" value="alpha/beta hydrolase"/>
    <property type="match status" value="1"/>
</dbReference>
<reference evidence="2 3" key="1">
    <citation type="submission" date="2017-02" db="EMBL/GenBank/DDBJ databases">
        <authorList>
            <person name="Peterson S.W."/>
        </authorList>
    </citation>
    <scope>NUCLEOTIDE SEQUENCE [LARGE SCALE GENOMIC DNA]</scope>
    <source>
        <strain evidence="2 3">CIP104813</strain>
    </source>
</reference>
<sequence>MTGFWGMDVEATRAHAERLGTAGTSLESLRDRLAATIDAVDWTGPDADAFRSSWASGAGARLVELGERLRTEGEAVRSEAEEQDEASADQDGGPQCGPGGAAGSTIPAAPDGARDDGYRHEDNPWLTNWLEEPAEAALSWTAQTTSDAIGWGLDRTIDLAVGMGDALGTQTGGLEQFRRDADHLGSVLTDLATGERVPTISELAASSLLAAGSSGVAAYELLTGEDTPLLDDRPGDVLRDEAGDPIMRTETEAGPAQSLGDLIIENDSLRMPGGTGVDSGQIGIQRIRPADGGDPVYIVQIPPTEGAGIEEFPDAYGAQGNSRDWASNLRLVAGQHPAAMDEVRAAMDAAGVPAGADVMLVGHSQGGIVATHLAADPTFNSSCGDAGSYNVTNTFSVGSPVQTVVPAQAGTEVVNVTHGPEGLDPHLVTRPQQVGPFTVDVPADIAYTGDPIAHLDLQGAQVSGGTLQAPNVHEVIVDGSPGLVSQGTEPMFDNHDSYDPDDPGYGYHPDVVAATGTDPVLSALQRDLEGTYIGPGVVIESSTVVSVWRGTR</sequence>